<organism evidence="1">
    <name type="scientific">Anopheles triannulatus</name>
    <dbReference type="NCBI Taxonomy" id="58253"/>
    <lineage>
        <taxon>Eukaryota</taxon>
        <taxon>Metazoa</taxon>
        <taxon>Ecdysozoa</taxon>
        <taxon>Arthropoda</taxon>
        <taxon>Hexapoda</taxon>
        <taxon>Insecta</taxon>
        <taxon>Pterygota</taxon>
        <taxon>Neoptera</taxon>
        <taxon>Endopterygota</taxon>
        <taxon>Diptera</taxon>
        <taxon>Nematocera</taxon>
        <taxon>Culicoidea</taxon>
        <taxon>Culicidae</taxon>
        <taxon>Anophelinae</taxon>
        <taxon>Anopheles</taxon>
    </lineage>
</organism>
<protein>
    <submittedName>
        <fullName evidence="1">Putative secreted protein</fullName>
    </submittedName>
</protein>
<reference evidence="1" key="1">
    <citation type="submission" date="2018-01" db="EMBL/GenBank/DDBJ databases">
        <title>An insight into the sialome of Amazonian anophelines.</title>
        <authorList>
            <person name="Ribeiro J.M."/>
            <person name="Scarpassa V."/>
            <person name="Calvo E."/>
        </authorList>
    </citation>
    <scope>NUCLEOTIDE SEQUENCE</scope>
    <source>
        <tissue evidence="1">Salivary glands</tissue>
    </source>
</reference>
<accession>A0A2M4B1Q0</accession>
<name>A0A2M4B1Q0_9DIPT</name>
<dbReference type="EMBL" id="GGFK01013660">
    <property type="protein sequence ID" value="MBW46981.1"/>
    <property type="molecule type" value="Transcribed_RNA"/>
</dbReference>
<sequence length="70" mass="7852">MMLMMMTTMTSRGMVGFVRGAGWQSFVLHPKAQHSQTPHRALLSTYQSSDNCTLAFSHRSVRASEGENVY</sequence>
<evidence type="ECO:0000313" key="1">
    <source>
        <dbReference type="EMBL" id="MBW46981.1"/>
    </source>
</evidence>
<dbReference type="AlphaFoldDB" id="A0A2M4B1Q0"/>
<proteinExistence type="predicted"/>